<gene>
    <name evidence="1" type="ORF">BDR25DRAFT_304637</name>
</gene>
<name>A0ACB6QQ39_9PLEO</name>
<reference evidence="1" key="1">
    <citation type="journal article" date="2020" name="Stud. Mycol.">
        <title>101 Dothideomycetes genomes: a test case for predicting lifestyles and emergence of pathogens.</title>
        <authorList>
            <person name="Haridas S."/>
            <person name="Albert R."/>
            <person name="Binder M."/>
            <person name="Bloem J."/>
            <person name="Labutti K."/>
            <person name="Salamov A."/>
            <person name="Andreopoulos B."/>
            <person name="Baker S."/>
            <person name="Barry K."/>
            <person name="Bills G."/>
            <person name="Bluhm B."/>
            <person name="Cannon C."/>
            <person name="Castanera R."/>
            <person name="Culley D."/>
            <person name="Daum C."/>
            <person name="Ezra D."/>
            <person name="Gonzalez J."/>
            <person name="Henrissat B."/>
            <person name="Kuo A."/>
            <person name="Liang C."/>
            <person name="Lipzen A."/>
            <person name="Lutzoni F."/>
            <person name="Magnuson J."/>
            <person name="Mondo S."/>
            <person name="Nolan M."/>
            <person name="Ohm R."/>
            <person name="Pangilinan J."/>
            <person name="Park H.-J."/>
            <person name="Ramirez L."/>
            <person name="Alfaro M."/>
            <person name="Sun H."/>
            <person name="Tritt A."/>
            <person name="Yoshinaga Y."/>
            <person name="Zwiers L.-H."/>
            <person name="Turgeon B."/>
            <person name="Goodwin S."/>
            <person name="Spatafora J."/>
            <person name="Crous P."/>
            <person name="Grigoriev I."/>
        </authorList>
    </citation>
    <scope>NUCLEOTIDE SEQUENCE</scope>
    <source>
        <strain evidence="1">ATCC 200398</strain>
    </source>
</reference>
<accession>A0ACB6QQ39</accession>
<dbReference type="EMBL" id="MU003513">
    <property type="protein sequence ID" value="KAF2469108.1"/>
    <property type="molecule type" value="Genomic_DNA"/>
</dbReference>
<sequence>MYKKLIMLLLTSIALAAPLPGNSDVVALGKRNDGVDIFHSLCLEDDEACGFKEKRTDSTGIVLPPCLDGEECWSQEGGAKGKRTDGVGIVLPPCLENDDENC</sequence>
<keyword evidence="2" id="KW-1185">Reference proteome</keyword>
<proteinExistence type="predicted"/>
<dbReference type="Proteomes" id="UP000799755">
    <property type="component" value="Unassembled WGS sequence"/>
</dbReference>
<comment type="caution">
    <text evidence="1">The sequence shown here is derived from an EMBL/GenBank/DDBJ whole genome shotgun (WGS) entry which is preliminary data.</text>
</comment>
<evidence type="ECO:0000313" key="1">
    <source>
        <dbReference type="EMBL" id="KAF2469108.1"/>
    </source>
</evidence>
<organism evidence="1 2">
    <name type="scientific">Lindgomyces ingoldianus</name>
    <dbReference type="NCBI Taxonomy" id="673940"/>
    <lineage>
        <taxon>Eukaryota</taxon>
        <taxon>Fungi</taxon>
        <taxon>Dikarya</taxon>
        <taxon>Ascomycota</taxon>
        <taxon>Pezizomycotina</taxon>
        <taxon>Dothideomycetes</taxon>
        <taxon>Pleosporomycetidae</taxon>
        <taxon>Pleosporales</taxon>
        <taxon>Lindgomycetaceae</taxon>
        <taxon>Lindgomyces</taxon>
    </lineage>
</organism>
<evidence type="ECO:0000313" key="2">
    <source>
        <dbReference type="Proteomes" id="UP000799755"/>
    </source>
</evidence>
<protein>
    <submittedName>
        <fullName evidence="1">Uncharacterized protein</fullName>
    </submittedName>
</protein>